<feature type="compositionally biased region" description="Low complexity" evidence="1">
    <location>
        <begin position="124"/>
        <end position="136"/>
    </location>
</feature>
<accession>A0A9X0AB78</accession>
<proteinExistence type="predicted"/>
<sequence length="147" mass="16825">MQRIRREGQQEMACSERDRRNQDNNTQIATERAHLQLEFQAERAVDIDIRQRERQHQESLHPIPTSSPRKRKFNINRACHFNGGSTDIQTCLEEEHPKFVQATAEVPPPISSVTLRRFFMLSASTSSTATTPSAPTKLSLRSKAPRT</sequence>
<evidence type="ECO:0000313" key="2">
    <source>
        <dbReference type="EMBL" id="KAJ8059517.1"/>
    </source>
</evidence>
<organism evidence="2 3">
    <name type="scientific">Sclerotinia nivalis</name>
    <dbReference type="NCBI Taxonomy" id="352851"/>
    <lineage>
        <taxon>Eukaryota</taxon>
        <taxon>Fungi</taxon>
        <taxon>Dikarya</taxon>
        <taxon>Ascomycota</taxon>
        <taxon>Pezizomycotina</taxon>
        <taxon>Leotiomycetes</taxon>
        <taxon>Helotiales</taxon>
        <taxon>Sclerotiniaceae</taxon>
        <taxon>Sclerotinia</taxon>
    </lineage>
</organism>
<protein>
    <submittedName>
        <fullName evidence="2">Uncharacterized protein</fullName>
    </submittedName>
</protein>
<name>A0A9X0AB78_9HELO</name>
<reference evidence="2" key="1">
    <citation type="submission" date="2022-11" db="EMBL/GenBank/DDBJ databases">
        <title>Genome Resource of Sclerotinia nivalis Strain SnTB1, a Plant Pathogen Isolated from American Ginseng.</title>
        <authorList>
            <person name="Fan S."/>
        </authorList>
    </citation>
    <scope>NUCLEOTIDE SEQUENCE</scope>
    <source>
        <strain evidence="2">SnTB1</strain>
    </source>
</reference>
<comment type="caution">
    <text evidence="2">The sequence shown here is derived from an EMBL/GenBank/DDBJ whole genome shotgun (WGS) entry which is preliminary data.</text>
</comment>
<gene>
    <name evidence="2" type="ORF">OCU04_011175</name>
</gene>
<feature type="region of interest" description="Disordered" evidence="1">
    <location>
        <begin position="52"/>
        <end position="72"/>
    </location>
</feature>
<evidence type="ECO:0000313" key="3">
    <source>
        <dbReference type="Proteomes" id="UP001152300"/>
    </source>
</evidence>
<dbReference type="AlphaFoldDB" id="A0A9X0AB78"/>
<feature type="region of interest" description="Disordered" evidence="1">
    <location>
        <begin position="1"/>
        <end position="27"/>
    </location>
</feature>
<dbReference type="Proteomes" id="UP001152300">
    <property type="component" value="Unassembled WGS sequence"/>
</dbReference>
<keyword evidence="3" id="KW-1185">Reference proteome</keyword>
<evidence type="ECO:0000256" key="1">
    <source>
        <dbReference type="SAM" id="MobiDB-lite"/>
    </source>
</evidence>
<feature type="region of interest" description="Disordered" evidence="1">
    <location>
        <begin position="124"/>
        <end position="147"/>
    </location>
</feature>
<feature type="compositionally biased region" description="Basic and acidic residues" evidence="1">
    <location>
        <begin position="1"/>
        <end position="22"/>
    </location>
</feature>
<dbReference type="EMBL" id="JAPEIS010000014">
    <property type="protein sequence ID" value="KAJ8059517.1"/>
    <property type="molecule type" value="Genomic_DNA"/>
</dbReference>